<sequence length="53" mass="6379">MDDCRATKGRMEYVLVSAQLVKTDRFKYPEHRFVCQKWHPAHCIRCHFIDSPQ</sequence>
<protein>
    <submittedName>
        <fullName evidence="1">Uncharacterized protein</fullName>
    </submittedName>
</protein>
<accession>A0AAD5MSB1</accession>
<evidence type="ECO:0000313" key="2">
    <source>
        <dbReference type="Proteomes" id="UP001196413"/>
    </source>
</evidence>
<organism evidence="1 2">
    <name type="scientific">Parelaphostrongylus tenuis</name>
    <name type="common">Meningeal worm</name>
    <dbReference type="NCBI Taxonomy" id="148309"/>
    <lineage>
        <taxon>Eukaryota</taxon>
        <taxon>Metazoa</taxon>
        <taxon>Ecdysozoa</taxon>
        <taxon>Nematoda</taxon>
        <taxon>Chromadorea</taxon>
        <taxon>Rhabditida</taxon>
        <taxon>Rhabditina</taxon>
        <taxon>Rhabditomorpha</taxon>
        <taxon>Strongyloidea</taxon>
        <taxon>Metastrongylidae</taxon>
        <taxon>Parelaphostrongylus</taxon>
    </lineage>
</organism>
<dbReference type="EMBL" id="JAHQIW010002129">
    <property type="protein sequence ID" value="KAJ1354621.1"/>
    <property type="molecule type" value="Genomic_DNA"/>
</dbReference>
<evidence type="ECO:0000313" key="1">
    <source>
        <dbReference type="EMBL" id="KAJ1354621.1"/>
    </source>
</evidence>
<dbReference type="AlphaFoldDB" id="A0AAD5MSB1"/>
<dbReference type="Proteomes" id="UP001196413">
    <property type="component" value="Unassembled WGS sequence"/>
</dbReference>
<comment type="caution">
    <text evidence="1">The sequence shown here is derived from an EMBL/GenBank/DDBJ whole genome shotgun (WGS) entry which is preliminary data.</text>
</comment>
<keyword evidence="2" id="KW-1185">Reference proteome</keyword>
<proteinExistence type="predicted"/>
<name>A0AAD5MSB1_PARTN</name>
<gene>
    <name evidence="1" type="ORF">KIN20_011610</name>
</gene>
<reference evidence="1" key="1">
    <citation type="submission" date="2021-06" db="EMBL/GenBank/DDBJ databases">
        <title>Parelaphostrongylus tenuis whole genome reference sequence.</title>
        <authorList>
            <person name="Garwood T.J."/>
            <person name="Larsen P.A."/>
            <person name="Fountain-Jones N.M."/>
            <person name="Garbe J.R."/>
            <person name="Macchietto M.G."/>
            <person name="Kania S.A."/>
            <person name="Gerhold R.W."/>
            <person name="Richards J.E."/>
            <person name="Wolf T.M."/>
        </authorList>
    </citation>
    <scope>NUCLEOTIDE SEQUENCE</scope>
    <source>
        <strain evidence="1">MNPRO001-30</strain>
        <tissue evidence="1">Meninges</tissue>
    </source>
</reference>